<dbReference type="EMBL" id="JAGEOJ010000015">
    <property type="protein sequence ID" value="MBO2452120.1"/>
    <property type="molecule type" value="Genomic_DNA"/>
</dbReference>
<dbReference type="Proteomes" id="UP000669179">
    <property type="component" value="Unassembled WGS sequence"/>
</dbReference>
<feature type="region of interest" description="Disordered" evidence="1">
    <location>
        <begin position="1"/>
        <end position="22"/>
    </location>
</feature>
<comment type="caution">
    <text evidence="2">The sequence shown here is derived from an EMBL/GenBank/DDBJ whole genome shotgun (WGS) entry which is preliminary data.</text>
</comment>
<evidence type="ECO:0000256" key="1">
    <source>
        <dbReference type="SAM" id="MobiDB-lite"/>
    </source>
</evidence>
<dbReference type="AlphaFoldDB" id="A0A939PGK0"/>
<organism evidence="2 3">
    <name type="scientific">Actinomadura barringtoniae</name>
    <dbReference type="NCBI Taxonomy" id="1427535"/>
    <lineage>
        <taxon>Bacteria</taxon>
        <taxon>Bacillati</taxon>
        <taxon>Actinomycetota</taxon>
        <taxon>Actinomycetes</taxon>
        <taxon>Streptosporangiales</taxon>
        <taxon>Thermomonosporaceae</taxon>
        <taxon>Actinomadura</taxon>
    </lineage>
</organism>
<accession>A0A939PGK0</accession>
<gene>
    <name evidence="2" type="ORF">J4573_33880</name>
</gene>
<name>A0A939PGK0_9ACTN</name>
<dbReference type="RefSeq" id="WP_208260013.1">
    <property type="nucleotide sequence ID" value="NZ_JAGEOJ010000015.1"/>
</dbReference>
<protein>
    <recommendedName>
        <fullName evidence="4">Lipoprotein</fullName>
    </recommendedName>
</protein>
<keyword evidence="3" id="KW-1185">Reference proteome</keyword>
<proteinExistence type="predicted"/>
<evidence type="ECO:0000313" key="2">
    <source>
        <dbReference type="EMBL" id="MBO2452120.1"/>
    </source>
</evidence>
<reference evidence="2" key="1">
    <citation type="submission" date="2021-03" db="EMBL/GenBank/DDBJ databases">
        <authorList>
            <person name="Kanchanasin P."/>
            <person name="Saeng-In P."/>
            <person name="Phongsopitanun W."/>
            <person name="Yuki M."/>
            <person name="Kudo T."/>
            <person name="Ohkuma M."/>
            <person name="Tanasupawat S."/>
        </authorList>
    </citation>
    <scope>NUCLEOTIDE SEQUENCE</scope>
    <source>
        <strain evidence="2">GKU 128</strain>
    </source>
</reference>
<evidence type="ECO:0000313" key="3">
    <source>
        <dbReference type="Proteomes" id="UP000669179"/>
    </source>
</evidence>
<evidence type="ECO:0008006" key="4">
    <source>
        <dbReference type="Google" id="ProtNLM"/>
    </source>
</evidence>
<sequence>MTKCMSKRGLAMPSAADARNPRADDALFGTGARELSVTLPTGYTVTANSDGCLASAQQQLYGDLRSWFRAQTITNNLRAEAESRMSRDPAYRAAVDRWDRCGTGRLPDAERCHQQSGLVVLRALLEAGQLRQVRALHRGDLALYRELRIRAAERSAEVLAHAPPR</sequence>